<organism evidence="3 4">
    <name type="scientific">Thermospira aquatica</name>
    <dbReference type="NCBI Taxonomy" id="2828656"/>
    <lineage>
        <taxon>Bacteria</taxon>
        <taxon>Pseudomonadati</taxon>
        <taxon>Spirochaetota</taxon>
        <taxon>Spirochaetia</taxon>
        <taxon>Brevinematales</taxon>
        <taxon>Thermospiraceae</taxon>
        <taxon>Thermospira</taxon>
    </lineage>
</organism>
<dbReference type="CDD" id="cd06257">
    <property type="entry name" value="DnaJ"/>
    <property type="match status" value="1"/>
</dbReference>
<dbReference type="GO" id="GO:0051787">
    <property type="term" value="F:misfolded protein binding"/>
    <property type="evidence" value="ECO:0007669"/>
    <property type="project" value="TreeGrafter"/>
</dbReference>
<dbReference type="PANTHER" id="PTHR44360:SF1">
    <property type="entry name" value="DNAJ HOMOLOG SUBFAMILY B MEMBER 9"/>
    <property type="match status" value="1"/>
</dbReference>
<reference evidence="3" key="1">
    <citation type="submission" date="2021-04" db="EMBL/GenBank/DDBJ databases">
        <authorList>
            <person name="Postec A."/>
        </authorList>
    </citation>
    <scope>NUCLEOTIDE SEQUENCE</scope>
    <source>
        <strain evidence="3">F1F22</strain>
    </source>
</reference>
<dbReference type="AlphaFoldDB" id="A0AAX3BCX0"/>
<keyword evidence="1" id="KW-0143">Chaperone</keyword>
<dbReference type="Pfam" id="PF00226">
    <property type="entry name" value="DnaJ"/>
    <property type="match status" value="1"/>
</dbReference>
<dbReference type="GO" id="GO:0036503">
    <property type="term" value="P:ERAD pathway"/>
    <property type="evidence" value="ECO:0007669"/>
    <property type="project" value="TreeGrafter"/>
</dbReference>
<dbReference type="PANTHER" id="PTHR44360">
    <property type="entry name" value="DNAJ HOMOLOG SUBFAMILY B MEMBER 9"/>
    <property type="match status" value="1"/>
</dbReference>
<dbReference type="InterPro" id="IPR036410">
    <property type="entry name" value="HSP_DnaJ_Cys-rich_dom_sf"/>
</dbReference>
<dbReference type="EMBL" id="CP073355">
    <property type="protein sequence ID" value="URA09933.1"/>
    <property type="molecule type" value="Genomic_DNA"/>
</dbReference>
<keyword evidence="4" id="KW-1185">Reference proteome</keyword>
<proteinExistence type="predicted"/>
<evidence type="ECO:0000259" key="2">
    <source>
        <dbReference type="PROSITE" id="PS50076"/>
    </source>
</evidence>
<dbReference type="InterPro" id="IPR036869">
    <property type="entry name" value="J_dom_sf"/>
</dbReference>
<dbReference type="Proteomes" id="UP001056539">
    <property type="component" value="Chromosome"/>
</dbReference>
<dbReference type="GO" id="GO:0051087">
    <property type="term" value="F:protein-folding chaperone binding"/>
    <property type="evidence" value="ECO:0007669"/>
    <property type="project" value="TreeGrafter"/>
</dbReference>
<evidence type="ECO:0000313" key="3">
    <source>
        <dbReference type="EMBL" id="URA09933.1"/>
    </source>
</evidence>
<dbReference type="InterPro" id="IPR051948">
    <property type="entry name" value="Hsp70_co-chaperone_J-domain"/>
</dbReference>
<reference evidence="3" key="2">
    <citation type="submission" date="2022-06" db="EMBL/GenBank/DDBJ databases">
        <title>Thermospira aquatica gen. nov., sp. nov.</title>
        <authorList>
            <person name="Ben Ali Gam Z."/>
            <person name="Labat M."/>
        </authorList>
    </citation>
    <scope>NUCLEOTIDE SEQUENCE</scope>
    <source>
        <strain evidence="3">F1F22</strain>
    </source>
</reference>
<protein>
    <submittedName>
        <fullName evidence="3">DnaJ domain-containing protein</fullName>
    </submittedName>
</protein>
<dbReference type="SUPFAM" id="SSF46565">
    <property type="entry name" value="Chaperone J-domain"/>
    <property type="match status" value="1"/>
</dbReference>
<dbReference type="SUPFAM" id="SSF57938">
    <property type="entry name" value="DnaJ/Hsp40 cysteine-rich domain"/>
    <property type="match status" value="1"/>
</dbReference>
<dbReference type="InterPro" id="IPR001623">
    <property type="entry name" value="DnaJ_domain"/>
</dbReference>
<dbReference type="PRINTS" id="PR00625">
    <property type="entry name" value="JDOMAIN"/>
</dbReference>
<sequence length="209" mass="24415">MKDPYEVLGLHRDADIETIKKRFRELSKKFHPDKNPTSQELYKEMVVAYRTIISEKLIAPSNREALFSSSALTIPSQRIIYNLSLTNILQEGFKVSRDFSTEDYLNHFQADITVQMYRIELIMGYTIPLMIPSRQICPVCGGRSEHCYRCHGKGYISQTLTWSIILPPHTRPGEIVEINLAPLKERYPHIQIRRQFLRIRCHILDMPEP</sequence>
<feature type="domain" description="J" evidence="2">
    <location>
        <begin position="3"/>
        <end position="57"/>
    </location>
</feature>
<evidence type="ECO:0000313" key="4">
    <source>
        <dbReference type="Proteomes" id="UP001056539"/>
    </source>
</evidence>
<gene>
    <name evidence="3" type="ORF">KDW03_10700</name>
</gene>
<dbReference type="RefSeq" id="WP_271435065.1">
    <property type="nucleotide sequence ID" value="NZ_CP073355.1"/>
</dbReference>
<dbReference type="SMART" id="SM00271">
    <property type="entry name" value="DnaJ"/>
    <property type="match status" value="1"/>
</dbReference>
<evidence type="ECO:0000256" key="1">
    <source>
        <dbReference type="ARBA" id="ARBA00023186"/>
    </source>
</evidence>
<name>A0AAX3BCX0_9SPIR</name>
<accession>A0AAX3BCX0</accession>
<dbReference type="Gene3D" id="1.10.287.110">
    <property type="entry name" value="DnaJ domain"/>
    <property type="match status" value="1"/>
</dbReference>
<dbReference type="PROSITE" id="PS50076">
    <property type="entry name" value="DNAJ_2"/>
    <property type="match status" value="1"/>
</dbReference>
<dbReference type="KEGG" id="taqu:KDW03_10700"/>